<keyword evidence="9" id="KW-0411">Iron-sulfur</keyword>
<name>A0A6L7G7C4_9RHOB</name>
<evidence type="ECO:0000313" key="13">
    <source>
        <dbReference type="Proteomes" id="UP000477911"/>
    </source>
</evidence>
<dbReference type="SUPFAM" id="SSF51395">
    <property type="entry name" value="FMN-linked oxidoreductases"/>
    <property type="match status" value="1"/>
</dbReference>
<evidence type="ECO:0000256" key="4">
    <source>
        <dbReference type="ARBA" id="ARBA00022630"/>
    </source>
</evidence>
<dbReference type="GO" id="GO:0033543">
    <property type="term" value="P:fatty acid beta-oxidation, unsaturated, even number, reductase/isomerase pathway"/>
    <property type="evidence" value="ECO:0007669"/>
    <property type="project" value="TreeGrafter"/>
</dbReference>
<proteinExistence type="inferred from homology"/>
<keyword evidence="13" id="KW-1185">Reference proteome</keyword>
<dbReference type="InterPro" id="IPR001155">
    <property type="entry name" value="OxRdtase_FMN_N"/>
</dbReference>
<evidence type="ECO:0000313" key="12">
    <source>
        <dbReference type="EMBL" id="MXN19448.1"/>
    </source>
</evidence>
<keyword evidence="4" id="KW-0285">Flavoprotein</keyword>
<dbReference type="GO" id="GO:0010181">
    <property type="term" value="F:FMN binding"/>
    <property type="evidence" value="ECO:0007669"/>
    <property type="project" value="InterPro"/>
</dbReference>
<reference evidence="12 13" key="1">
    <citation type="submission" date="2019-12" db="EMBL/GenBank/DDBJ databases">
        <authorList>
            <person name="Li M."/>
        </authorList>
    </citation>
    <scope>NUCLEOTIDE SEQUENCE [LARGE SCALE GENOMIC DNA]</scope>
    <source>
        <strain evidence="12 13">GBMRC 2024</strain>
    </source>
</reference>
<evidence type="ECO:0000256" key="2">
    <source>
        <dbReference type="ARBA" id="ARBA00001966"/>
    </source>
</evidence>
<dbReference type="PANTHER" id="PTHR42917:SF2">
    <property type="entry name" value="2,4-DIENOYL-COA REDUCTASE [(2E)-ENOYL-COA-PRODUCING]"/>
    <property type="match status" value="1"/>
</dbReference>
<evidence type="ECO:0000256" key="9">
    <source>
        <dbReference type="ARBA" id="ARBA00023014"/>
    </source>
</evidence>
<dbReference type="Gene3D" id="3.40.50.720">
    <property type="entry name" value="NAD(P)-binding Rossmann-like Domain"/>
    <property type="match status" value="1"/>
</dbReference>
<evidence type="ECO:0000259" key="10">
    <source>
        <dbReference type="Pfam" id="PF00724"/>
    </source>
</evidence>
<protein>
    <submittedName>
        <fullName evidence="12">NAD(P)-binding protein</fullName>
    </submittedName>
</protein>
<dbReference type="CDD" id="cd04734">
    <property type="entry name" value="OYE_like_3_FMN"/>
    <property type="match status" value="1"/>
</dbReference>
<keyword evidence="6" id="KW-0479">Metal-binding</keyword>
<dbReference type="Pfam" id="PF00724">
    <property type="entry name" value="Oxidored_FMN"/>
    <property type="match status" value="1"/>
</dbReference>
<comment type="cofactor">
    <cofactor evidence="1">
        <name>FMN</name>
        <dbReference type="ChEBI" id="CHEBI:58210"/>
    </cofactor>
</comment>
<evidence type="ECO:0000256" key="5">
    <source>
        <dbReference type="ARBA" id="ARBA00022643"/>
    </source>
</evidence>
<comment type="cofactor">
    <cofactor evidence="2">
        <name>[4Fe-4S] cluster</name>
        <dbReference type="ChEBI" id="CHEBI:49883"/>
    </cofactor>
</comment>
<dbReference type="GO" id="GO:0046872">
    <property type="term" value="F:metal ion binding"/>
    <property type="evidence" value="ECO:0007669"/>
    <property type="project" value="UniProtKB-KW"/>
</dbReference>
<evidence type="ECO:0000256" key="8">
    <source>
        <dbReference type="ARBA" id="ARBA00023004"/>
    </source>
</evidence>
<dbReference type="InterPro" id="IPR036188">
    <property type="entry name" value="FAD/NAD-bd_sf"/>
</dbReference>
<dbReference type="PRINTS" id="PR00419">
    <property type="entry name" value="ADXRDTASE"/>
</dbReference>
<comment type="similarity">
    <text evidence="3">In the N-terminal section; belongs to the NADH:flavin oxidoreductase/NADH oxidase family.</text>
</comment>
<dbReference type="Pfam" id="PF07992">
    <property type="entry name" value="Pyr_redox_2"/>
    <property type="match status" value="1"/>
</dbReference>
<dbReference type="GO" id="GO:0008670">
    <property type="term" value="F:2,4-dienoyl-CoA reductase (NADPH) activity"/>
    <property type="evidence" value="ECO:0007669"/>
    <property type="project" value="TreeGrafter"/>
</dbReference>
<feature type="domain" description="NADH:flavin oxidoreductase/NADH oxidase N-terminal" evidence="10">
    <location>
        <begin position="22"/>
        <end position="354"/>
    </location>
</feature>
<comment type="caution">
    <text evidence="12">The sequence shown here is derived from an EMBL/GenBank/DDBJ whole genome shotgun (WGS) entry which is preliminary data.</text>
</comment>
<dbReference type="Proteomes" id="UP000477911">
    <property type="component" value="Unassembled WGS sequence"/>
</dbReference>
<dbReference type="InterPro" id="IPR013785">
    <property type="entry name" value="Aldolase_TIM"/>
</dbReference>
<dbReference type="InterPro" id="IPR051793">
    <property type="entry name" value="NADH:flavin_oxidoreductase"/>
</dbReference>
<evidence type="ECO:0000256" key="7">
    <source>
        <dbReference type="ARBA" id="ARBA00023002"/>
    </source>
</evidence>
<evidence type="ECO:0000256" key="6">
    <source>
        <dbReference type="ARBA" id="ARBA00022723"/>
    </source>
</evidence>
<organism evidence="12 13">
    <name type="scientific">Pseudooceanicola albus</name>
    <dbReference type="NCBI Taxonomy" id="2692189"/>
    <lineage>
        <taxon>Bacteria</taxon>
        <taxon>Pseudomonadati</taxon>
        <taxon>Pseudomonadota</taxon>
        <taxon>Alphaproteobacteria</taxon>
        <taxon>Rhodobacterales</taxon>
        <taxon>Paracoccaceae</taxon>
        <taxon>Pseudooceanicola</taxon>
    </lineage>
</organism>
<sequence>MESKMNTHAKPAQMRTRDPLLTEFKLKHLTMRNRIISTSHAATAGGGGYPKEQYQAYHEEKAKGGLAMTMIGGSSQVSPDSNWGGNQMDVSHDDAIPYLQQMSERVHRHGAHIMCQISHLGRRADATVSQWLPAMGPSRMREMRHRAIAHEMDEHDIKRIIRDYTEAARRLKEGGFDGLETLAGGHLIGQFFSPLTNHRTDKWGGTLKNRMRFALELHDSIRAEVGDDFVVGMRYVVDEGDNIGLSFDECVEIATILQAETSIDFFNCIFGKMDTGRALVEHNIPNMAQPSAPFLKIVGDFRKEVKLPVFHAARIADLETARYAISEGLLDLVGMTRAHIADPYIVKKLEQGEADRIRPCIGTSHCLYRLGNCIHNVSSNREFKLPHIVPPAPVKKKAVVVGGGPAGLEAARVLGERGHEVVLFEAAPRVGGQILLASLAGWRRDLIAIVDWRAAELEHLGVTVKTNTFADEETIAAENPDVVIMATGGLPDTTVPHGGEELVKSTWDALNEPQTIGKRVLVVDGTGRHQAPSTALTLAELGHEVTLTTMDEFMAQEMEYQSRVTYRKKLAALHARVDIDMEIVKVERAGNGLKATMMHMLTGEHVTYEADDVIVDHGSIPFDDLYRETRGAAINNGETHLDQLLALEPQPVQPEQGRGHVLYAIGDAVASRSIHAAIYDAFRLCLVL</sequence>
<dbReference type="Gene3D" id="3.50.50.60">
    <property type="entry name" value="FAD/NAD(P)-binding domain"/>
    <property type="match status" value="1"/>
</dbReference>
<keyword evidence="8" id="KW-0408">Iron</keyword>
<keyword evidence="5" id="KW-0288">FMN</keyword>
<dbReference type="InterPro" id="IPR023753">
    <property type="entry name" value="FAD/NAD-binding_dom"/>
</dbReference>
<evidence type="ECO:0000256" key="3">
    <source>
        <dbReference type="ARBA" id="ARBA00011048"/>
    </source>
</evidence>
<accession>A0A6L7G7C4</accession>
<feature type="domain" description="FAD/NAD(P)-binding" evidence="11">
    <location>
        <begin position="397"/>
        <end position="679"/>
    </location>
</feature>
<evidence type="ECO:0000256" key="1">
    <source>
        <dbReference type="ARBA" id="ARBA00001917"/>
    </source>
</evidence>
<dbReference type="GO" id="GO:0051536">
    <property type="term" value="F:iron-sulfur cluster binding"/>
    <property type="evidence" value="ECO:0007669"/>
    <property type="project" value="UniProtKB-KW"/>
</dbReference>
<keyword evidence="7" id="KW-0560">Oxidoreductase</keyword>
<dbReference type="PANTHER" id="PTHR42917">
    <property type="entry name" value="2,4-DIENOYL-COA REDUCTASE"/>
    <property type="match status" value="1"/>
</dbReference>
<dbReference type="SUPFAM" id="SSF51905">
    <property type="entry name" value="FAD/NAD(P)-binding domain"/>
    <property type="match status" value="1"/>
</dbReference>
<evidence type="ECO:0000259" key="11">
    <source>
        <dbReference type="Pfam" id="PF07992"/>
    </source>
</evidence>
<dbReference type="EMBL" id="WUMU01000018">
    <property type="protein sequence ID" value="MXN19448.1"/>
    <property type="molecule type" value="Genomic_DNA"/>
</dbReference>
<dbReference type="Gene3D" id="3.20.20.70">
    <property type="entry name" value="Aldolase class I"/>
    <property type="match status" value="1"/>
</dbReference>
<dbReference type="AlphaFoldDB" id="A0A6L7G7C4"/>
<gene>
    <name evidence="12" type="ORF">GR170_16565</name>
</gene>